<dbReference type="PIRSF" id="PIRSF000876">
    <property type="entry name" value="RR_chemtxs_CheB"/>
    <property type="match status" value="1"/>
</dbReference>
<feature type="active site" evidence="5 6">
    <location>
        <position position="180"/>
    </location>
</feature>
<comment type="function">
    <text evidence="5">Involved in chemotaxis. Part of a chemotaxis signal transduction system that modulates chemotaxis in response to various stimuli. Catalyzes the demethylation of specific methylglutamate residues introduced into the chemoreceptors (methyl-accepting chemotaxis proteins or MCP) by CheR. Also mediates the irreversible deamidation of specific glutamine residues to glutamic acid.</text>
</comment>
<dbReference type="EMBL" id="FNWO01000001">
    <property type="protein sequence ID" value="SEH25603.1"/>
    <property type="molecule type" value="Genomic_DNA"/>
</dbReference>
<dbReference type="GO" id="GO:0050568">
    <property type="term" value="F:protein-glutamine glutaminase activity"/>
    <property type="evidence" value="ECO:0007669"/>
    <property type="project" value="UniProtKB-UniRule"/>
</dbReference>
<dbReference type="Proteomes" id="UP000182983">
    <property type="component" value="Unassembled WGS sequence"/>
</dbReference>
<dbReference type="PANTHER" id="PTHR42872:SF6">
    <property type="entry name" value="PROTEIN-GLUTAMATE METHYLESTERASE_PROTEIN-GLUTAMINE GLUTAMINASE"/>
    <property type="match status" value="1"/>
</dbReference>
<dbReference type="AlphaFoldDB" id="A0A1H6GUS4"/>
<evidence type="ECO:0000256" key="5">
    <source>
        <dbReference type="HAMAP-Rule" id="MF_00099"/>
    </source>
</evidence>
<reference evidence="11" key="1">
    <citation type="submission" date="2016-10" db="EMBL/GenBank/DDBJ databases">
        <authorList>
            <person name="Varghese N."/>
            <person name="Submissions S."/>
        </authorList>
    </citation>
    <scope>NUCLEOTIDE SEQUENCE [LARGE SCALE GENOMIC DNA]</scope>
    <source>
        <strain evidence="11">DSM 13234</strain>
    </source>
</reference>
<comment type="PTM">
    <text evidence="5">Phosphorylated by CheA. Phosphorylation of the N-terminal regulatory domain activates the methylesterase activity.</text>
</comment>
<protein>
    <recommendedName>
        <fullName evidence="5">Protein-glutamate methylesterase/protein-glutamine glutaminase</fullName>
        <ecNumber evidence="5">3.1.1.61</ecNumber>
        <ecNumber evidence="5">3.5.1.44</ecNumber>
    </recommendedName>
</protein>
<feature type="active site" evidence="5 6">
    <location>
        <position position="304"/>
    </location>
</feature>
<dbReference type="InterPro" id="IPR011006">
    <property type="entry name" value="CheY-like_superfamily"/>
</dbReference>
<feature type="domain" description="Response regulatory" evidence="8">
    <location>
        <begin position="3"/>
        <end position="119"/>
    </location>
</feature>
<keyword evidence="11" id="KW-1185">Reference proteome</keyword>
<dbReference type="Gene3D" id="3.40.50.2300">
    <property type="match status" value="1"/>
</dbReference>
<evidence type="ECO:0000259" key="9">
    <source>
        <dbReference type="PROSITE" id="PS50122"/>
    </source>
</evidence>
<dbReference type="SMART" id="SM00448">
    <property type="entry name" value="REC"/>
    <property type="match status" value="1"/>
</dbReference>
<dbReference type="InterPro" id="IPR000673">
    <property type="entry name" value="Sig_transdc_resp-reg_Me-estase"/>
</dbReference>
<keyword evidence="2 5" id="KW-0145">Chemotaxis</keyword>
<proteinExistence type="inferred from homology"/>
<dbReference type="InterPro" id="IPR001789">
    <property type="entry name" value="Sig_transdc_resp-reg_receiver"/>
</dbReference>
<dbReference type="GO" id="GO:0000156">
    <property type="term" value="F:phosphorelay response regulator activity"/>
    <property type="evidence" value="ECO:0007669"/>
    <property type="project" value="InterPro"/>
</dbReference>
<comment type="similarity">
    <text evidence="5">Belongs to the CheB family.</text>
</comment>
<comment type="catalytic activity">
    <reaction evidence="4 5">
        <text>[protein]-L-glutamate 5-O-methyl ester + H2O = L-glutamyl-[protein] + methanol + H(+)</text>
        <dbReference type="Rhea" id="RHEA:23236"/>
        <dbReference type="Rhea" id="RHEA-COMP:10208"/>
        <dbReference type="Rhea" id="RHEA-COMP:10311"/>
        <dbReference type="ChEBI" id="CHEBI:15377"/>
        <dbReference type="ChEBI" id="CHEBI:15378"/>
        <dbReference type="ChEBI" id="CHEBI:17790"/>
        <dbReference type="ChEBI" id="CHEBI:29973"/>
        <dbReference type="ChEBI" id="CHEBI:82795"/>
        <dbReference type="EC" id="3.1.1.61"/>
    </reaction>
</comment>
<comment type="catalytic activity">
    <reaction evidence="5">
        <text>L-glutaminyl-[protein] + H2O = L-glutamyl-[protein] + NH4(+)</text>
        <dbReference type="Rhea" id="RHEA:16441"/>
        <dbReference type="Rhea" id="RHEA-COMP:10207"/>
        <dbReference type="Rhea" id="RHEA-COMP:10208"/>
        <dbReference type="ChEBI" id="CHEBI:15377"/>
        <dbReference type="ChEBI" id="CHEBI:28938"/>
        <dbReference type="ChEBI" id="CHEBI:29973"/>
        <dbReference type="ChEBI" id="CHEBI:30011"/>
        <dbReference type="EC" id="3.5.1.44"/>
    </reaction>
</comment>
<dbReference type="Pfam" id="PF00072">
    <property type="entry name" value="Response_reg"/>
    <property type="match status" value="1"/>
</dbReference>
<evidence type="ECO:0000256" key="6">
    <source>
        <dbReference type="PROSITE-ProRule" id="PRU00050"/>
    </source>
</evidence>
<keyword evidence="3 5" id="KW-0378">Hydrolase</keyword>
<keyword evidence="1 5" id="KW-0963">Cytoplasm</keyword>
<dbReference type="OrthoDB" id="9793421at2"/>
<evidence type="ECO:0000256" key="4">
    <source>
        <dbReference type="ARBA" id="ARBA00048267"/>
    </source>
</evidence>
<dbReference type="RefSeq" id="WP_074764710.1">
    <property type="nucleotide sequence ID" value="NZ_FNWO01000001.1"/>
</dbReference>
<feature type="active site" evidence="5 6">
    <location>
        <position position="207"/>
    </location>
</feature>
<dbReference type="HAMAP" id="MF_00099">
    <property type="entry name" value="CheB_chemtxs"/>
    <property type="match status" value="1"/>
</dbReference>
<dbReference type="PROSITE" id="PS50122">
    <property type="entry name" value="CHEB"/>
    <property type="match status" value="1"/>
</dbReference>
<evidence type="ECO:0000256" key="2">
    <source>
        <dbReference type="ARBA" id="ARBA00022500"/>
    </source>
</evidence>
<dbReference type="GO" id="GO:0006935">
    <property type="term" value="P:chemotaxis"/>
    <property type="evidence" value="ECO:0007669"/>
    <property type="project" value="UniProtKB-UniRule"/>
</dbReference>
<name>A0A1H6GUS4_MAGFU</name>
<dbReference type="PANTHER" id="PTHR42872">
    <property type="entry name" value="PROTEIN-GLUTAMATE METHYLESTERASE/PROTEIN-GLUTAMINE GLUTAMINASE"/>
    <property type="match status" value="1"/>
</dbReference>
<dbReference type="SUPFAM" id="SSF52738">
    <property type="entry name" value="Methylesterase CheB, C-terminal domain"/>
    <property type="match status" value="1"/>
</dbReference>
<evidence type="ECO:0000259" key="8">
    <source>
        <dbReference type="PROSITE" id="PS50110"/>
    </source>
</evidence>
<dbReference type="Gene3D" id="3.40.50.180">
    <property type="entry name" value="Methylesterase CheB, C-terminal domain"/>
    <property type="match status" value="1"/>
</dbReference>
<dbReference type="CDD" id="cd16432">
    <property type="entry name" value="CheB_Rec"/>
    <property type="match status" value="1"/>
</dbReference>
<accession>A0A1H6GUS4</accession>
<dbReference type="GO" id="GO:0005737">
    <property type="term" value="C:cytoplasm"/>
    <property type="evidence" value="ECO:0007669"/>
    <property type="project" value="UniProtKB-SubCell"/>
</dbReference>
<dbReference type="GO" id="GO:0008984">
    <property type="term" value="F:protein-glutamate methylesterase activity"/>
    <property type="evidence" value="ECO:0007669"/>
    <property type="project" value="UniProtKB-UniRule"/>
</dbReference>
<comment type="subcellular location">
    <subcellularLocation>
        <location evidence="5">Cytoplasm</location>
    </subcellularLocation>
</comment>
<evidence type="ECO:0000256" key="1">
    <source>
        <dbReference type="ARBA" id="ARBA00022490"/>
    </source>
</evidence>
<dbReference type="InterPro" id="IPR008248">
    <property type="entry name" value="CheB-like"/>
</dbReference>
<dbReference type="CDD" id="cd17541">
    <property type="entry name" value="REC_CheB-like"/>
    <property type="match status" value="1"/>
</dbReference>
<gene>
    <name evidence="5" type="primary">cheB</name>
    <name evidence="10" type="ORF">SAMN04244559_00246</name>
</gene>
<evidence type="ECO:0000313" key="11">
    <source>
        <dbReference type="Proteomes" id="UP000182983"/>
    </source>
</evidence>
<dbReference type="NCBIfam" id="NF001965">
    <property type="entry name" value="PRK00742.1"/>
    <property type="match status" value="1"/>
</dbReference>
<organism evidence="10 11">
    <name type="scientific">Magnetospirillum fulvum</name>
    <name type="common">Rhodospirillum fulvum</name>
    <dbReference type="NCBI Taxonomy" id="1082"/>
    <lineage>
        <taxon>Bacteria</taxon>
        <taxon>Pseudomonadati</taxon>
        <taxon>Pseudomonadota</taxon>
        <taxon>Alphaproteobacteria</taxon>
        <taxon>Rhodospirillales</taxon>
        <taxon>Rhodospirillaceae</taxon>
        <taxon>Magnetospirillum</taxon>
    </lineage>
</organism>
<dbReference type="EC" id="3.1.1.61" evidence="5"/>
<dbReference type="Pfam" id="PF01339">
    <property type="entry name" value="CheB_methylest"/>
    <property type="match status" value="1"/>
</dbReference>
<dbReference type="InterPro" id="IPR035909">
    <property type="entry name" value="CheB_C"/>
</dbReference>
<sequence length="372" mass="39977">MTKVLIVDDSALMRRHLKEILEARAGFEVEMARNGTEALAALESFDPDVITLDINMPEMDGLTCLSRIMATRPKPVVMVSSLTEQGAEVTFEALALGAVDFIHKPDGTISLNIARVEQEIVAKVTAAARARVRRSIGLSGRLRATSGRVVEAKREERRHAEAALTPLGPSEMGVVLIGVSTGGPGTLEDVLPRLPADFPWPVVVAQHMPGSFTSVFARRLNDICALTVIEASSQMPLEPGVIYIAKGDADVVIGKRATRYIVNPMPAGEQYLWHPSVARMVESARHALPPERIIGILLTGMGDDGAAEMTEVKRRGGRTIAQDEATSIIFGMPGELVKRGGATLVLPADRIAGQVSSWLSGMKEARHGTGQR</sequence>
<evidence type="ECO:0000313" key="10">
    <source>
        <dbReference type="EMBL" id="SEH25603.1"/>
    </source>
</evidence>
<keyword evidence="5 7" id="KW-0597">Phosphoprotein</keyword>
<feature type="domain" description="CheB-type methylesterase" evidence="9">
    <location>
        <begin position="167"/>
        <end position="362"/>
    </location>
</feature>
<dbReference type="PROSITE" id="PS50110">
    <property type="entry name" value="RESPONSE_REGULATORY"/>
    <property type="match status" value="1"/>
</dbReference>
<evidence type="ECO:0000256" key="7">
    <source>
        <dbReference type="PROSITE-ProRule" id="PRU00169"/>
    </source>
</evidence>
<evidence type="ECO:0000256" key="3">
    <source>
        <dbReference type="ARBA" id="ARBA00022801"/>
    </source>
</evidence>
<dbReference type="SUPFAM" id="SSF52172">
    <property type="entry name" value="CheY-like"/>
    <property type="match status" value="1"/>
</dbReference>
<comment type="domain">
    <text evidence="5">Contains a C-terminal catalytic domain, and an N-terminal region which modulates catalytic activity.</text>
</comment>
<dbReference type="EC" id="3.5.1.44" evidence="5"/>
<feature type="modified residue" description="4-aspartylphosphate" evidence="5 7">
    <location>
        <position position="53"/>
    </location>
</feature>